<evidence type="ECO:0000256" key="6">
    <source>
        <dbReference type="SAM" id="Coils"/>
    </source>
</evidence>
<gene>
    <name evidence="9" type="ORF">C5167_019802</name>
</gene>
<dbReference type="Gramene" id="RZC51373">
    <property type="protein sequence ID" value="RZC51373"/>
    <property type="gene ID" value="C5167_019802"/>
</dbReference>
<dbReference type="PANTHER" id="PTHR15138">
    <property type="entry name" value="TRANSCRIPTION INITIATION FACTOR TFIID SUBUNIT 4"/>
    <property type="match status" value="1"/>
</dbReference>
<keyword evidence="5" id="KW-0539">Nucleus</keyword>
<feature type="coiled-coil region" evidence="6">
    <location>
        <begin position="252"/>
        <end position="279"/>
    </location>
</feature>
<accession>A0A4Y7IR73</accession>
<evidence type="ECO:0000256" key="3">
    <source>
        <dbReference type="ARBA" id="ARBA00023015"/>
    </source>
</evidence>
<dbReference type="Pfam" id="PF05236">
    <property type="entry name" value="TAF4"/>
    <property type="match status" value="1"/>
</dbReference>
<evidence type="ECO:0000256" key="7">
    <source>
        <dbReference type="SAM" id="MobiDB-lite"/>
    </source>
</evidence>
<organism evidence="9 10">
    <name type="scientific">Papaver somniferum</name>
    <name type="common">Opium poppy</name>
    <dbReference type="NCBI Taxonomy" id="3469"/>
    <lineage>
        <taxon>Eukaryota</taxon>
        <taxon>Viridiplantae</taxon>
        <taxon>Streptophyta</taxon>
        <taxon>Embryophyta</taxon>
        <taxon>Tracheophyta</taxon>
        <taxon>Spermatophyta</taxon>
        <taxon>Magnoliopsida</taxon>
        <taxon>Ranunculales</taxon>
        <taxon>Papaveraceae</taxon>
        <taxon>Papaveroideae</taxon>
        <taxon>Papaver</taxon>
    </lineage>
</organism>
<evidence type="ECO:0000256" key="4">
    <source>
        <dbReference type="ARBA" id="ARBA00023163"/>
    </source>
</evidence>
<name>A0A4Y7IR73_PAPSO</name>
<evidence type="ECO:0000256" key="5">
    <source>
        <dbReference type="ARBA" id="ARBA00023242"/>
    </source>
</evidence>
<dbReference type="AlphaFoldDB" id="A0A4Y7IR73"/>
<keyword evidence="4" id="KW-0804">Transcription</keyword>
<feature type="domain" description="Transcription initiation factor TFIID component TAF4 C-terminal" evidence="8">
    <location>
        <begin position="124"/>
        <end position="368"/>
    </location>
</feature>
<dbReference type="GO" id="GO:0005669">
    <property type="term" value="C:transcription factor TFIID complex"/>
    <property type="evidence" value="ECO:0007669"/>
    <property type="project" value="InterPro"/>
</dbReference>
<keyword evidence="3" id="KW-0805">Transcription regulation</keyword>
<dbReference type="STRING" id="3469.A0A4Y7IR73"/>
<dbReference type="CDD" id="cd08045">
    <property type="entry name" value="HFD_TAF4"/>
    <property type="match status" value="1"/>
</dbReference>
<protein>
    <recommendedName>
        <fullName evidence="8">Transcription initiation factor TFIID component TAF4 C-terminal domain-containing protein</fullName>
    </recommendedName>
</protein>
<reference evidence="9 10" key="1">
    <citation type="journal article" date="2018" name="Science">
        <title>The opium poppy genome and morphinan production.</title>
        <authorList>
            <person name="Guo L."/>
            <person name="Winzer T."/>
            <person name="Yang X."/>
            <person name="Li Y."/>
            <person name="Ning Z."/>
            <person name="He Z."/>
            <person name="Teodor R."/>
            <person name="Lu Y."/>
            <person name="Bowser T.A."/>
            <person name="Graham I.A."/>
            <person name="Ye K."/>
        </authorList>
    </citation>
    <scope>NUCLEOTIDE SEQUENCE [LARGE SCALE GENOMIC DNA]</scope>
    <source>
        <strain evidence="10">cv. HN1</strain>
        <tissue evidence="9">Leaves</tissue>
    </source>
</reference>
<comment type="subcellular location">
    <subcellularLocation>
        <location evidence="1">Nucleus</location>
    </subcellularLocation>
</comment>
<sequence length="430" mass="47658">MHSQVTPSTSGCVAPRKKPASIGRKKQLDAHDDQVTPSTSGSVDVKTPRKKPASAGEKKRLDAPDDKMHSQVAPSTSGCVVMKTPLKKPSVGQKKRLNAHEVSSPVASKKQKVSEGIHENIEEFNDVVAGTGVNYWEEQELLLAVPKKDSRASEAAQRIVQQEEEIFLQKNPFLKKVPLIISKCGIKHLSSNVALCLSVCVEWRLSGLICELIRLSKQRADTERLRHRTIDTSDVLHQVLLMNQAENWVKKQVEEAQKIQKLNEANKEAKDDKMRTVAANIAAHAALGADDIFSKWQLMFEQARQKRDGVVGMSSAAQSGDEDRGPSRQKSGAMRISGRKIGRTISVKDMIAVLERDHHLSKSIVLYCLLDRLSGLRSNLSSLLCCQEFTRAVASTIGTFSSWEFDAWKREGNKCTNLALEKTVSESMQQ</sequence>
<feature type="compositionally biased region" description="Basic and acidic residues" evidence="7">
    <location>
        <begin position="56"/>
        <end position="69"/>
    </location>
</feature>
<dbReference type="InterPro" id="IPR045144">
    <property type="entry name" value="TAF4"/>
</dbReference>
<dbReference type="GO" id="GO:0003677">
    <property type="term" value="F:DNA binding"/>
    <property type="evidence" value="ECO:0007669"/>
    <property type="project" value="TreeGrafter"/>
</dbReference>
<evidence type="ECO:0000256" key="2">
    <source>
        <dbReference type="ARBA" id="ARBA00006178"/>
    </source>
</evidence>
<feature type="compositionally biased region" description="Polar residues" evidence="7">
    <location>
        <begin position="1"/>
        <end position="11"/>
    </location>
</feature>
<feature type="region of interest" description="Disordered" evidence="7">
    <location>
        <begin position="1"/>
        <end position="111"/>
    </location>
</feature>
<dbReference type="GO" id="GO:0006367">
    <property type="term" value="P:transcription initiation at RNA polymerase II promoter"/>
    <property type="evidence" value="ECO:0007669"/>
    <property type="project" value="TreeGrafter"/>
</dbReference>
<proteinExistence type="inferred from homology"/>
<dbReference type="InterPro" id="IPR007900">
    <property type="entry name" value="TAF4_C"/>
</dbReference>
<evidence type="ECO:0000313" key="10">
    <source>
        <dbReference type="Proteomes" id="UP000316621"/>
    </source>
</evidence>
<dbReference type="EMBL" id="CM010716">
    <property type="protein sequence ID" value="RZC51373.1"/>
    <property type="molecule type" value="Genomic_DNA"/>
</dbReference>
<dbReference type="PANTHER" id="PTHR15138:SF14">
    <property type="entry name" value="TRANSCRIPTION INITIATION FACTOR TFIID SUBUNIT 4"/>
    <property type="match status" value="1"/>
</dbReference>
<dbReference type="Proteomes" id="UP000316621">
    <property type="component" value="Chromosome 2"/>
</dbReference>
<dbReference type="GO" id="GO:0016251">
    <property type="term" value="F:RNA polymerase II general transcription initiation factor activity"/>
    <property type="evidence" value="ECO:0007669"/>
    <property type="project" value="TreeGrafter"/>
</dbReference>
<evidence type="ECO:0000256" key="1">
    <source>
        <dbReference type="ARBA" id="ARBA00004123"/>
    </source>
</evidence>
<feature type="compositionally biased region" description="Basic residues" evidence="7">
    <location>
        <begin position="15"/>
        <end position="25"/>
    </location>
</feature>
<comment type="similarity">
    <text evidence="2">Belongs to the TAF4 family.</text>
</comment>
<evidence type="ECO:0000259" key="8">
    <source>
        <dbReference type="Pfam" id="PF05236"/>
    </source>
</evidence>
<evidence type="ECO:0000313" key="9">
    <source>
        <dbReference type="EMBL" id="RZC51373.1"/>
    </source>
</evidence>
<keyword evidence="6" id="KW-0175">Coiled coil</keyword>
<keyword evidence="10" id="KW-1185">Reference proteome</keyword>
<feature type="region of interest" description="Disordered" evidence="7">
    <location>
        <begin position="310"/>
        <end position="335"/>
    </location>
</feature>